<dbReference type="Pfam" id="PF11804">
    <property type="entry name" value="DUF3325"/>
    <property type="match status" value="1"/>
</dbReference>
<gene>
    <name evidence="2" type="ORF">EP073_10725</name>
</gene>
<accession>A0A410K089</accession>
<dbReference type="Proteomes" id="UP000287502">
    <property type="component" value="Chromosome"/>
</dbReference>
<sequence>METHREAECAGWGSLRRSGRKRELIMNILLSCVLALVGFGLTAASMERHSKNIKGMKKYVFRTAGWLLLAASVLPCIREWNAAVGIAAWFGIMSLMGSILVTALSFMPENKFTG</sequence>
<evidence type="ECO:0000256" key="1">
    <source>
        <dbReference type="SAM" id="Phobius"/>
    </source>
</evidence>
<dbReference type="OrthoDB" id="6026926at2"/>
<protein>
    <submittedName>
        <fullName evidence="2">DUF3325 domain-containing protein</fullName>
    </submittedName>
</protein>
<evidence type="ECO:0000313" key="2">
    <source>
        <dbReference type="EMBL" id="QAR33856.1"/>
    </source>
</evidence>
<dbReference type="KEGG" id="gtl:EP073_10725"/>
<feature type="transmembrane region" description="Helical" evidence="1">
    <location>
        <begin position="86"/>
        <end position="107"/>
    </location>
</feature>
<name>A0A410K089_9BACT</name>
<dbReference type="InterPro" id="IPR021762">
    <property type="entry name" value="DUF3325"/>
</dbReference>
<organism evidence="2 3">
    <name type="scientific">Geovibrio thiophilus</name>
    <dbReference type="NCBI Taxonomy" id="139438"/>
    <lineage>
        <taxon>Bacteria</taxon>
        <taxon>Pseudomonadati</taxon>
        <taxon>Deferribacterota</taxon>
        <taxon>Deferribacteres</taxon>
        <taxon>Deferribacterales</taxon>
        <taxon>Geovibrionaceae</taxon>
        <taxon>Geovibrio</taxon>
    </lineage>
</organism>
<feature type="transmembrane region" description="Helical" evidence="1">
    <location>
        <begin position="24"/>
        <end position="47"/>
    </location>
</feature>
<keyword evidence="1" id="KW-0812">Transmembrane</keyword>
<evidence type="ECO:0000313" key="3">
    <source>
        <dbReference type="Proteomes" id="UP000287502"/>
    </source>
</evidence>
<dbReference type="AlphaFoldDB" id="A0A410K089"/>
<dbReference type="EMBL" id="CP035108">
    <property type="protein sequence ID" value="QAR33856.1"/>
    <property type="molecule type" value="Genomic_DNA"/>
</dbReference>
<proteinExistence type="predicted"/>
<feature type="transmembrane region" description="Helical" evidence="1">
    <location>
        <begin position="59"/>
        <end position="80"/>
    </location>
</feature>
<reference evidence="2 3" key="1">
    <citation type="submission" date="2019-01" db="EMBL/GenBank/DDBJ databases">
        <title>Geovibrio thiophilus DSM 11263, complete genome.</title>
        <authorList>
            <person name="Spring S."/>
            <person name="Bunk B."/>
            <person name="Sproer C."/>
        </authorList>
    </citation>
    <scope>NUCLEOTIDE SEQUENCE [LARGE SCALE GENOMIC DNA]</scope>
    <source>
        <strain evidence="2 3">DSM 11263</strain>
    </source>
</reference>
<keyword evidence="3" id="KW-1185">Reference proteome</keyword>
<keyword evidence="1" id="KW-0472">Membrane</keyword>
<keyword evidence="1" id="KW-1133">Transmembrane helix</keyword>